<sequence>MILADITVSLKNPLFSVDHIIAFVGIILNIGTLFFAIYSNHKANVGTSKRQEKLEEHQGIIENTQKEISSNLNSTAKTLGKINGSIEKLNKEQEELANRISNIQVVMLQSEYKNFFSELSNHNLHVRNLLIIIDEYKKDGSSPERNDKFRYILEEFQNDFIFFARYNVEHKIKESFPQMLALSFDKLYRKYEVINNKIDSLNNIFDCFEPIQDYSRALGYFLEKVSAK</sequence>
<keyword evidence="2" id="KW-0472">Membrane</keyword>
<comment type="caution">
    <text evidence="3">The sequence shown here is derived from an EMBL/GenBank/DDBJ whole genome shotgun (WGS) entry which is preliminary data.</text>
</comment>
<protein>
    <submittedName>
        <fullName evidence="3">Uncharacterized protein</fullName>
    </submittedName>
</protein>
<keyword evidence="2" id="KW-1133">Transmembrane helix</keyword>
<evidence type="ECO:0000313" key="3">
    <source>
        <dbReference type="EMBL" id="MBD8086135.1"/>
    </source>
</evidence>
<dbReference type="Proteomes" id="UP000645007">
    <property type="component" value="Unassembled WGS sequence"/>
</dbReference>
<keyword evidence="1" id="KW-0175">Coiled coil</keyword>
<dbReference type="RefSeq" id="WP_191911858.1">
    <property type="nucleotide sequence ID" value="NZ_JABUXR010000017.1"/>
</dbReference>
<feature type="transmembrane region" description="Helical" evidence="2">
    <location>
        <begin position="20"/>
        <end position="40"/>
    </location>
</feature>
<proteinExistence type="predicted"/>
<feature type="coiled-coil region" evidence="1">
    <location>
        <begin position="79"/>
        <end position="106"/>
    </location>
</feature>
<dbReference type="EMBL" id="JABUXR010000017">
    <property type="protein sequence ID" value="MBD8086135.1"/>
    <property type="molecule type" value="Genomic_DNA"/>
</dbReference>
<accession>A0ABR8ZLF3</accession>
<keyword evidence="2" id="KW-0812">Transmembrane</keyword>
<keyword evidence="4" id="KW-1185">Reference proteome</keyword>
<evidence type="ECO:0000256" key="2">
    <source>
        <dbReference type="SAM" id="Phobius"/>
    </source>
</evidence>
<evidence type="ECO:0000313" key="4">
    <source>
        <dbReference type="Proteomes" id="UP000645007"/>
    </source>
</evidence>
<name>A0ABR8ZLF3_9LACO</name>
<organism evidence="3 4">
    <name type="scientific">Limosilactobacillus urinaemulieris</name>
    <dbReference type="NCBI Taxonomy" id="2742600"/>
    <lineage>
        <taxon>Bacteria</taxon>
        <taxon>Bacillati</taxon>
        <taxon>Bacillota</taxon>
        <taxon>Bacilli</taxon>
        <taxon>Lactobacillales</taxon>
        <taxon>Lactobacillaceae</taxon>
        <taxon>Limosilactobacillus</taxon>
    </lineage>
</organism>
<reference evidence="3 4" key="1">
    <citation type="submission" date="2020-06" db="EMBL/GenBank/DDBJ databases">
        <title>Limosilactobacillus sp. nov.</title>
        <authorList>
            <person name="Ksiezarek M."/>
            <person name="Goncalves Ribeiro T."/>
            <person name="Rocha J."/>
            <person name="Grosso F."/>
            <person name="Peixe L."/>
        </authorList>
    </citation>
    <scope>NUCLEOTIDE SEQUENCE [LARGE SCALE GENOMIC DNA]</scope>
    <source>
        <strain evidence="4">c9Ua_26_M</strain>
    </source>
</reference>
<evidence type="ECO:0000256" key="1">
    <source>
        <dbReference type="SAM" id="Coils"/>
    </source>
</evidence>
<gene>
    <name evidence="3" type="ORF">HUK45_07810</name>
</gene>